<dbReference type="EMBL" id="DF237105">
    <property type="protein sequence ID" value="GAQ83634.1"/>
    <property type="molecule type" value="Genomic_DNA"/>
</dbReference>
<evidence type="ECO:0000256" key="1">
    <source>
        <dbReference type="SAM" id="SignalP"/>
    </source>
</evidence>
<feature type="signal peptide" evidence="1">
    <location>
        <begin position="1"/>
        <end position="21"/>
    </location>
</feature>
<dbReference type="Proteomes" id="UP000054558">
    <property type="component" value="Unassembled WGS sequence"/>
</dbReference>
<gene>
    <name evidence="2" type="ORF">KFL_001560030</name>
</gene>
<evidence type="ECO:0000313" key="3">
    <source>
        <dbReference type="Proteomes" id="UP000054558"/>
    </source>
</evidence>
<reference evidence="2 3" key="1">
    <citation type="journal article" date="2014" name="Nat. Commun.">
        <title>Klebsormidium flaccidum genome reveals primary factors for plant terrestrial adaptation.</title>
        <authorList>
            <person name="Hori K."/>
            <person name="Maruyama F."/>
            <person name="Fujisawa T."/>
            <person name="Togashi T."/>
            <person name="Yamamoto N."/>
            <person name="Seo M."/>
            <person name="Sato S."/>
            <person name="Yamada T."/>
            <person name="Mori H."/>
            <person name="Tajima N."/>
            <person name="Moriyama T."/>
            <person name="Ikeuchi M."/>
            <person name="Watanabe M."/>
            <person name="Wada H."/>
            <person name="Kobayashi K."/>
            <person name="Saito M."/>
            <person name="Masuda T."/>
            <person name="Sasaki-Sekimoto Y."/>
            <person name="Mashiguchi K."/>
            <person name="Awai K."/>
            <person name="Shimojima M."/>
            <person name="Masuda S."/>
            <person name="Iwai M."/>
            <person name="Nobusawa T."/>
            <person name="Narise T."/>
            <person name="Kondo S."/>
            <person name="Saito H."/>
            <person name="Sato R."/>
            <person name="Murakawa M."/>
            <person name="Ihara Y."/>
            <person name="Oshima-Yamada Y."/>
            <person name="Ohtaka K."/>
            <person name="Satoh M."/>
            <person name="Sonobe K."/>
            <person name="Ishii M."/>
            <person name="Ohtani R."/>
            <person name="Kanamori-Sato M."/>
            <person name="Honoki R."/>
            <person name="Miyazaki D."/>
            <person name="Mochizuki H."/>
            <person name="Umetsu J."/>
            <person name="Higashi K."/>
            <person name="Shibata D."/>
            <person name="Kamiya Y."/>
            <person name="Sato N."/>
            <person name="Nakamura Y."/>
            <person name="Tabata S."/>
            <person name="Ida S."/>
            <person name="Kurokawa K."/>
            <person name="Ohta H."/>
        </authorList>
    </citation>
    <scope>NUCLEOTIDE SEQUENCE [LARGE SCALE GENOMIC DNA]</scope>
    <source>
        <strain evidence="2 3">NIES-2285</strain>
    </source>
</reference>
<proteinExistence type="predicted"/>
<accession>A0A1Y1HYA3</accession>
<organism evidence="2 3">
    <name type="scientific">Klebsormidium nitens</name>
    <name type="common">Green alga</name>
    <name type="synonym">Ulothrix nitens</name>
    <dbReference type="NCBI Taxonomy" id="105231"/>
    <lineage>
        <taxon>Eukaryota</taxon>
        <taxon>Viridiplantae</taxon>
        <taxon>Streptophyta</taxon>
        <taxon>Klebsormidiophyceae</taxon>
        <taxon>Klebsormidiales</taxon>
        <taxon>Klebsormidiaceae</taxon>
        <taxon>Klebsormidium</taxon>
    </lineage>
</organism>
<dbReference type="AlphaFoldDB" id="A0A1Y1HYA3"/>
<sequence>MKNSILLVSAVLAVNLMLCEAGCYNSGQWGKLWDMTTAVDKFNEHYHGHAICGAQSLQWVVDAGWNVQSQRFYWKDRPQRGLKTPQIGSRYKLQRVAYAAKPRGGAKVRWSKANGV</sequence>
<evidence type="ECO:0000313" key="2">
    <source>
        <dbReference type="EMBL" id="GAQ83634.1"/>
    </source>
</evidence>
<keyword evidence="3" id="KW-1185">Reference proteome</keyword>
<keyword evidence="1" id="KW-0732">Signal</keyword>
<feature type="chain" id="PRO_5013095795" evidence="1">
    <location>
        <begin position="22"/>
        <end position="116"/>
    </location>
</feature>
<name>A0A1Y1HYA3_KLENI</name>
<protein>
    <submittedName>
        <fullName evidence="2">Uncharacterized protein</fullName>
    </submittedName>
</protein>